<organism evidence="19 20">
    <name type="scientific">Nematostella vectensis</name>
    <name type="common">Starlet sea anemone</name>
    <dbReference type="NCBI Taxonomy" id="45351"/>
    <lineage>
        <taxon>Eukaryota</taxon>
        <taxon>Metazoa</taxon>
        <taxon>Cnidaria</taxon>
        <taxon>Anthozoa</taxon>
        <taxon>Hexacorallia</taxon>
        <taxon>Actiniaria</taxon>
        <taxon>Edwardsiidae</taxon>
        <taxon>Nematostella</taxon>
    </lineage>
</organism>
<evidence type="ECO:0000256" key="10">
    <source>
        <dbReference type="ARBA" id="ARBA00022989"/>
    </source>
</evidence>
<keyword evidence="7" id="KW-0732">Signal</keyword>
<dbReference type="FunFam" id="2.10.25.10:FF:000009">
    <property type="entry name" value="Low-density lipoprotein receptor isoform 1"/>
    <property type="match status" value="1"/>
</dbReference>
<feature type="repeat" description="LDL-receptor class B" evidence="17">
    <location>
        <begin position="491"/>
        <end position="533"/>
    </location>
</feature>
<dbReference type="PROSITE" id="PS51120">
    <property type="entry name" value="LDLRB"/>
    <property type="match status" value="4"/>
</dbReference>
<feature type="disulfide bond" evidence="16">
    <location>
        <begin position="127"/>
        <end position="145"/>
    </location>
</feature>
<dbReference type="GO" id="GO:0005509">
    <property type="term" value="F:calcium ion binding"/>
    <property type="evidence" value="ECO:0007669"/>
    <property type="project" value="InterPro"/>
</dbReference>
<dbReference type="OMA" id="WTDSIFG"/>
<evidence type="ECO:0000256" key="11">
    <source>
        <dbReference type="ARBA" id="ARBA00023136"/>
    </source>
</evidence>
<dbReference type="InterPro" id="IPR000033">
    <property type="entry name" value="LDLR_classB_rpt"/>
</dbReference>
<dbReference type="CDD" id="cd00112">
    <property type="entry name" value="LDLa"/>
    <property type="match status" value="8"/>
</dbReference>
<evidence type="ECO:0000313" key="19">
    <source>
        <dbReference type="EMBL" id="EDO43726.1"/>
    </source>
</evidence>
<keyword evidence="12 15" id="KW-1015">Disulfide bond</keyword>
<feature type="non-terminal residue" evidence="19">
    <location>
        <position position="711"/>
    </location>
</feature>
<dbReference type="PROSITE" id="PS00010">
    <property type="entry name" value="ASX_HYDROXYL"/>
    <property type="match status" value="1"/>
</dbReference>
<keyword evidence="3" id="KW-1003">Cell membrane</keyword>
<accession>A7RXU8</accession>
<dbReference type="SMART" id="SM00135">
    <property type="entry name" value="LY"/>
    <property type="match status" value="5"/>
</dbReference>
<feature type="disulfide bond" evidence="16">
    <location>
        <begin position="226"/>
        <end position="241"/>
    </location>
</feature>
<dbReference type="GO" id="GO:0006897">
    <property type="term" value="P:endocytosis"/>
    <property type="evidence" value="ECO:0007669"/>
    <property type="project" value="UniProtKB-KW"/>
</dbReference>
<keyword evidence="10" id="KW-1133">Transmembrane helix</keyword>
<dbReference type="PRINTS" id="PR00261">
    <property type="entry name" value="LDLRECEPTOR"/>
</dbReference>
<dbReference type="PANTHER" id="PTHR22722">
    <property type="entry name" value="LOW-DENSITY LIPOPROTEIN RECEPTOR-RELATED PROTEIN 2-RELATED"/>
    <property type="match status" value="1"/>
</dbReference>
<keyword evidence="14" id="KW-0325">Glycoprotein</keyword>
<dbReference type="SUPFAM" id="SSF63825">
    <property type="entry name" value="YWTD domain"/>
    <property type="match status" value="1"/>
</dbReference>
<keyword evidence="5" id="KW-0254">Endocytosis</keyword>
<evidence type="ECO:0000256" key="8">
    <source>
        <dbReference type="ARBA" id="ARBA00022737"/>
    </source>
</evidence>
<evidence type="ECO:0000256" key="9">
    <source>
        <dbReference type="ARBA" id="ARBA00022837"/>
    </source>
</evidence>
<dbReference type="FunFam" id="4.10.400.10:FF:000034">
    <property type="entry name" value="Low-density lipoprotein receptor-related protein 2"/>
    <property type="match status" value="2"/>
</dbReference>
<feature type="non-terminal residue" evidence="19">
    <location>
        <position position="1"/>
    </location>
</feature>
<dbReference type="GO" id="GO:0005886">
    <property type="term" value="C:plasma membrane"/>
    <property type="evidence" value="ECO:0000318"/>
    <property type="project" value="GO_Central"/>
</dbReference>
<feature type="domain" description="EGF-like" evidence="18">
    <location>
        <begin position="363"/>
        <end position="402"/>
    </location>
</feature>
<dbReference type="Pfam" id="PF07645">
    <property type="entry name" value="EGF_CA"/>
    <property type="match status" value="1"/>
</dbReference>
<dbReference type="SMART" id="SM00192">
    <property type="entry name" value="LDLa"/>
    <property type="match status" value="8"/>
</dbReference>
<feature type="disulfide bond" evidence="16">
    <location>
        <begin position="265"/>
        <end position="280"/>
    </location>
</feature>
<evidence type="ECO:0000256" key="12">
    <source>
        <dbReference type="ARBA" id="ARBA00023157"/>
    </source>
</evidence>
<feature type="disulfide bond" evidence="16">
    <location>
        <begin position="246"/>
        <end position="258"/>
    </location>
</feature>
<keyword evidence="4 15" id="KW-0245">EGF-like domain</keyword>
<dbReference type="InterPro" id="IPR009030">
    <property type="entry name" value="Growth_fac_rcpt_cys_sf"/>
</dbReference>
<dbReference type="PROSITE" id="PS01186">
    <property type="entry name" value="EGF_2"/>
    <property type="match status" value="2"/>
</dbReference>
<comment type="caution">
    <text evidence="15">Lacks conserved residue(s) required for the propagation of feature annotation.</text>
</comment>
<evidence type="ECO:0000256" key="2">
    <source>
        <dbReference type="ARBA" id="ARBA00006373"/>
    </source>
</evidence>
<feature type="disulfide bond" evidence="16">
    <location>
        <begin position="81"/>
        <end position="93"/>
    </location>
</feature>
<dbReference type="InterPro" id="IPR000742">
    <property type="entry name" value="EGF"/>
</dbReference>
<gene>
    <name evidence="19" type="ORF">NEMVEDRAFT_v1g60176</name>
</gene>
<protein>
    <recommendedName>
        <fullName evidence="18">EGF-like domain-containing protein</fullName>
    </recommendedName>
</protein>
<dbReference type="STRING" id="45351.A7RXU8"/>
<dbReference type="FunFam" id="2.120.10.30:FF:000008">
    <property type="entry name" value="Low-density lipoprotein receptor-related protein 4"/>
    <property type="match status" value="1"/>
</dbReference>
<dbReference type="SMART" id="SM00181">
    <property type="entry name" value="EGF"/>
    <property type="match status" value="6"/>
</dbReference>
<proteinExistence type="inferred from homology"/>
<feature type="repeat" description="LDL-receptor class B" evidence="17">
    <location>
        <begin position="448"/>
        <end position="490"/>
    </location>
</feature>
<evidence type="ECO:0000313" key="20">
    <source>
        <dbReference type="Proteomes" id="UP000001593"/>
    </source>
</evidence>
<dbReference type="EMBL" id="DS469551">
    <property type="protein sequence ID" value="EDO43726.1"/>
    <property type="molecule type" value="Genomic_DNA"/>
</dbReference>
<dbReference type="InterPro" id="IPR049883">
    <property type="entry name" value="NOTCH1_EGF-like"/>
</dbReference>
<comment type="subcellular location">
    <subcellularLocation>
        <location evidence="1">Cell membrane</location>
        <topology evidence="1">Single-pass type I membrane protein</topology>
    </subcellularLocation>
</comment>
<keyword evidence="6" id="KW-0812">Transmembrane</keyword>
<dbReference type="Proteomes" id="UP000001593">
    <property type="component" value="Unassembled WGS sequence"/>
</dbReference>
<dbReference type="PhylomeDB" id="A7RXU8"/>
<dbReference type="SUPFAM" id="SSF57184">
    <property type="entry name" value="Growth factor receptor domain"/>
    <property type="match status" value="1"/>
</dbReference>
<evidence type="ECO:0000256" key="7">
    <source>
        <dbReference type="ARBA" id="ARBA00022729"/>
    </source>
</evidence>
<feature type="repeat" description="LDL-receptor class B" evidence="17">
    <location>
        <begin position="580"/>
        <end position="622"/>
    </location>
</feature>
<dbReference type="CDD" id="cd00054">
    <property type="entry name" value="EGF_CA"/>
    <property type="match status" value="1"/>
</dbReference>
<dbReference type="eggNOG" id="KOG1215">
    <property type="taxonomic scope" value="Eukaryota"/>
</dbReference>
<feature type="disulfide bond" evidence="16">
    <location>
        <begin position="47"/>
        <end position="65"/>
    </location>
</feature>
<dbReference type="SMART" id="SM00179">
    <property type="entry name" value="EGF_CA"/>
    <property type="match status" value="2"/>
</dbReference>
<dbReference type="InterPro" id="IPR051221">
    <property type="entry name" value="LDLR-related"/>
</dbReference>
<evidence type="ECO:0000256" key="16">
    <source>
        <dbReference type="PROSITE-ProRule" id="PRU00124"/>
    </source>
</evidence>
<dbReference type="PROSITE" id="PS50026">
    <property type="entry name" value="EGF_3"/>
    <property type="match status" value="1"/>
</dbReference>
<dbReference type="PROSITE" id="PS01209">
    <property type="entry name" value="LDLRA_1"/>
    <property type="match status" value="2"/>
</dbReference>
<keyword evidence="8" id="KW-0677">Repeat</keyword>
<dbReference type="AlphaFoldDB" id="A7RXU8"/>
<keyword evidence="9" id="KW-0106">Calcium</keyword>
<dbReference type="InterPro" id="IPR000152">
    <property type="entry name" value="EGF-type_Asp/Asn_hydroxyl_site"/>
</dbReference>
<dbReference type="Pfam" id="PF00058">
    <property type="entry name" value="Ldl_recept_b"/>
    <property type="match status" value="4"/>
</dbReference>
<evidence type="ECO:0000259" key="18">
    <source>
        <dbReference type="PROSITE" id="PS50026"/>
    </source>
</evidence>
<dbReference type="PROSITE" id="PS50068">
    <property type="entry name" value="LDLRA_2"/>
    <property type="match status" value="8"/>
</dbReference>
<evidence type="ECO:0000256" key="14">
    <source>
        <dbReference type="ARBA" id="ARBA00023180"/>
    </source>
</evidence>
<dbReference type="HOGENOM" id="CLU_008163_4_0_1"/>
<feature type="disulfide bond" evidence="16">
    <location>
        <begin position="207"/>
        <end position="219"/>
    </location>
</feature>
<feature type="disulfide bond" evidence="15">
    <location>
        <begin position="367"/>
        <end position="377"/>
    </location>
</feature>
<evidence type="ECO:0000256" key="1">
    <source>
        <dbReference type="ARBA" id="ARBA00004251"/>
    </source>
</evidence>
<dbReference type="InterPro" id="IPR011042">
    <property type="entry name" value="6-blade_b-propeller_TolB-like"/>
</dbReference>
<evidence type="ECO:0000256" key="4">
    <source>
        <dbReference type="ARBA" id="ARBA00022536"/>
    </source>
</evidence>
<dbReference type="FunFam" id="4.10.400.10:FF:000045">
    <property type="entry name" value="Low-density lipoprotein receptor-related protein 2"/>
    <property type="match status" value="1"/>
</dbReference>
<dbReference type="InterPro" id="IPR023415">
    <property type="entry name" value="LDLR_class-A_CS"/>
</dbReference>
<evidence type="ECO:0000256" key="15">
    <source>
        <dbReference type="PROSITE-ProRule" id="PRU00076"/>
    </source>
</evidence>
<dbReference type="Pfam" id="PF14670">
    <property type="entry name" value="FXa_inhibition"/>
    <property type="match status" value="1"/>
</dbReference>
<dbReference type="PANTHER" id="PTHR22722:SF12">
    <property type="entry name" value="EGF-LIKE DOMAIN-CONTAINING PROTEIN"/>
    <property type="match status" value="1"/>
</dbReference>
<keyword evidence="11" id="KW-0472">Membrane</keyword>
<sequence>CSHGQFECVSDQKCIVLRWRCDGEDDCSDGSDEQGSPKTCLQDQFTCRNGKCIQATWKCDGEDDCRDGYRSDESNCGNVTCGADEFMCSNRKCISRSWTCDNQDDCGDNSDEDRNVQRTCASNQFTCSNGDCISNSWTCDGDNDCNDGSDEKESLCASKSCKITEFTCRTSRRKCIPSQWKCDGDNDCPDSSDESGCPTASVSPRRCSVGMFKCRNGECVLGHWRCDGEKDCSDGSDEKGCRKSNCASSEFTCANGQCIPSSQRCDGTSNCRDSSDEKACVTPPPCMPGEFKCQSTGRCIPESKVCDGTRDCQDGEDEPLRCNIDECKDHNGHCSQKCNDLTLGYNCSCFSGYKLQGARLCVDIDECAEYGTCSQVCENRKGSFKCSCLPGYRIDGDGRTCRANGTLPSLVYSSQFSIRNVTVSGAISQAIVSGRKGVVGLDYDYKSNLIFWTDAKAEKINRARLDGSGSVEEIVGDVKVPDDVTVDWSGRKIYWTDGEQNMIEVAELTGAHRMTLFSSGLDEPRAIVVDPSAGYLYWTDWGYNARIERAGMDGDASTRTIIISGELGWPNGLTIDYTIKRLYWADARLKRIESSRLDGSDRRLIADIAPQHPFAITVFENYLYYTDWNRDERALRRVNKFTGGERTIVKRVLWPHMDIQVLHPLKQPYLPNRCGDNNGGCSHLCLLAAAPRKFSCKCPNGMNMSSDGKTC</sequence>
<feature type="repeat" description="LDL-receptor class B" evidence="17">
    <location>
        <begin position="534"/>
        <end position="579"/>
    </location>
</feature>
<feature type="disulfide bond" evidence="16">
    <location>
        <begin position="40"/>
        <end position="52"/>
    </location>
</feature>
<dbReference type="SUPFAM" id="SSF57196">
    <property type="entry name" value="EGF/Laminin"/>
    <property type="match status" value="1"/>
</dbReference>
<keyword evidence="20" id="KW-1185">Reference proteome</keyword>
<dbReference type="SUPFAM" id="SSF57424">
    <property type="entry name" value="LDL receptor-like module"/>
    <property type="match status" value="7"/>
</dbReference>
<feature type="disulfide bond" evidence="16">
    <location>
        <begin position="214"/>
        <end position="232"/>
    </location>
</feature>
<evidence type="ECO:0000256" key="13">
    <source>
        <dbReference type="ARBA" id="ARBA00023170"/>
    </source>
</evidence>
<feature type="disulfide bond" evidence="16">
    <location>
        <begin position="253"/>
        <end position="271"/>
    </location>
</feature>
<reference evidence="19 20" key="1">
    <citation type="journal article" date="2007" name="Science">
        <title>Sea anemone genome reveals ancestral eumetazoan gene repertoire and genomic organization.</title>
        <authorList>
            <person name="Putnam N.H."/>
            <person name="Srivastava M."/>
            <person name="Hellsten U."/>
            <person name="Dirks B."/>
            <person name="Chapman J."/>
            <person name="Salamov A."/>
            <person name="Terry A."/>
            <person name="Shapiro H."/>
            <person name="Lindquist E."/>
            <person name="Kapitonov V.V."/>
            <person name="Jurka J."/>
            <person name="Genikhovich G."/>
            <person name="Grigoriev I.V."/>
            <person name="Lucas S.M."/>
            <person name="Steele R.E."/>
            <person name="Finnerty J.R."/>
            <person name="Technau U."/>
            <person name="Martindale M.Q."/>
            <person name="Rokhsar D.S."/>
        </authorList>
    </citation>
    <scope>NUCLEOTIDE SEQUENCE [LARGE SCALE GENOMIC DNA]</scope>
    <source>
        <strain evidence="20">CH2 X CH6</strain>
    </source>
</reference>
<feature type="disulfide bond" evidence="16">
    <location>
        <begin position="182"/>
        <end position="197"/>
    </location>
</feature>
<dbReference type="InterPro" id="IPR018097">
    <property type="entry name" value="EGF_Ca-bd_CS"/>
</dbReference>
<dbReference type="Pfam" id="PF00057">
    <property type="entry name" value="Ldl_recept_a"/>
    <property type="match status" value="8"/>
</dbReference>
<feature type="disulfide bond" evidence="16">
    <location>
        <begin position="120"/>
        <end position="132"/>
    </location>
</feature>
<evidence type="ECO:0000256" key="6">
    <source>
        <dbReference type="ARBA" id="ARBA00022692"/>
    </source>
</evidence>
<evidence type="ECO:0000256" key="3">
    <source>
        <dbReference type="ARBA" id="ARBA00022475"/>
    </source>
</evidence>
<dbReference type="Gene3D" id="2.10.25.10">
    <property type="entry name" value="Laminin"/>
    <property type="match status" value="2"/>
</dbReference>
<dbReference type="InParanoid" id="A7RXU8"/>
<dbReference type="Gene3D" id="4.10.400.10">
    <property type="entry name" value="Low-density Lipoprotein Receptor"/>
    <property type="match status" value="8"/>
</dbReference>
<dbReference type="InterPro" id="IPR002172">
    <property type="entry name" value="LDrepeatLR_classA_rpt"/>
</dbReference>
<evidence type="ECO:0000256" key="5">
    <source>
        <dbReference type="ARBA" id="ARBA00022583"/>
    </source>
</evidence>
<comment type="similarity">
    <text evidence="2">Belongs to the EGF domain peptide family.</text>
</comment>
<dbReference type="FunFam" id="4.10.400.10:FF:000011">
    <property type="entry name" value="Low-density lipoprotein receptor-related protein 1"/>
    <property type="match status" value="1"/>
</dbReference>
<dbReference type="PROSITE" id="PS01187">
    <property type="entry name" value="EGF_CA"/>
    <property type="match status" value="1"/>
</dbReference>
<feature type="disulfide bond" evidence="16">
    <location>
        <begin position="88"/>
        <end position="106"/>
    </location>
</feature>
<keyword evidence="13" id="KW-0675">Receptor</keyword>
<evidence type="ECO:0000256" key="17">
    <source>
        <dbReference type="PROSITE-ProRule" id="PRU00461"/>
    </source>
</evidence>
<dbReference type="InterPro" id="IPR036055">
    <property type="entry name" value="LDL_receptor-like_sf"/>
</dbReference>
<name>A7RXU8_NEMVE</name>
<dbReference type="InterPro" id="IPR001881">
    <property type="entry name" value="EGF-like_Ca-bd_dom"/>
</dbReference>
<dbReference type="Gene3D" id="2.120.10.30">
    <property type="entry name" value="TolB, C-terminal domain"/>
    <property type="match status" value="1"/>
</dbReference>